<evidence type="ECO:0000259" key="8">
    <source>
        <dbReference type="Pfam" id="PF03828"/>
    </source>
</evidence>
<dbReference type="GO" id="GO:0005730">
    <property type="term" value="C:nucleolus"/>
    <property type="evidence" value="ECO:0007669"/>
    <property type="project" value="TreeGrafter"/>
</dbReference>
<dbReference type="FunFam" id="1.10.1410.10:FF:000003">
    <property type="entry name" value="non-canonical poly(A) RNA polymerase PAPD7"/>
    <property type="match status" value="1"/>
</dbReference>
<evidence type="ECO:0000259" key="9">
    <source>
        <dbReference type="Pfam" id="PF22600"/>
    </source>
</evidence>
<dbReference type="GO" id="GO:0003729">
    <property type="term" value="F:mRNA binding"/>
    <property type="evidence" value="ECO:0007669"/>
    <property type="project" value="TreeGrafter"/>
</dbReference>
<accession>A0A1L8DWN9</accession>
<feature type="compositionally biased region" description="Acidic residues" evidence="7">
    <location>
        <begin position="464"/>
        <end position="473"/>
    </location>
</feature>
<feature type="compositionally biased region" description="Gly residues" evidence="7">
    <location>
        <begin position="656"/>
        <end position="674"/>
    </location>
</feature>
<dbReference type="GO" id="GO:0031123">
    <property type="term" value="P:RNA 3'-end processing"/>
    <property type="evidence" value="ECO:0007669"/>
    <property type="project" value="TreeGrafter"/>
</dbReference>
<dbReference type="InterPro" id="IPR054708">
    <property type="entry name" value="MTPAP-like_central"/>
</dbReference>
<proteinExistence type="inferred from homology"/>
<evidence type="ECO:0000313" key="10">
    <source>
        <dbReference type="EMBL" id="JAV10824.1"/>
    </source>
</evidence>
<dbReference type="FunFam" id="3.30.460.10:FF:000006">
    <property type="entry name" value="non-canonical poly(A) RNA polymerase PAPD5"/>
    <property type="match status" value="1"/>
</dbReference>
<dbReference type="AlphaFoldDB" id="A0A1L8DWN9"/>
<organism evidence="10">
    <name type="scientific">Nyssomyia neivai</name>
    <dbReference type="NCBI Taxonomy" id="330878"/>
    <lineage>
        <taxon>Eukaryota</taxon>
        <taxon>Metazoa</taxon>
        <taxon>Ecdysozoa</taxon>
        <taxon>Arthropoda</taxon>
        <taxon>Hexapoda</taxon>
        <taxon>Insecta</taxon>
        <taxon>Pterygota</taxon>
        <taxon>Neoptera</taxon>
        <taxon>Endopterygota</taxon>
        <taxon>Diptera</taxon>
        <taxon>Nematocera</taxon>
        <taxon>Psychodoidea</taxon>
        <taxon>Psychodidae</taxon>
        <taxon>Nyssomyia</taxon>
    </lineage>
</organism>
<keyword evidence="5" id="KW-0479">Metal-binding</keyword>
<evidence type="ECO:0000256" key="3">
    <source>
        <dbReference type="ARBA" id="ARBA00012388"/>
    </source>
</evidence>
<dbReference type="GO" id="GO:0043634">
    <property type="term" value="P:polyadenylation-dependent ncRNA catabolic process"/>
    <property type="evidence" value="ECO:0007669"/>
    <property type="project" value="TreeGrafter"/>
</dbReference>
<dbReference type="SUPFAM" id="SSF81631">
    <property type="entry name" value="PAP/OAS1 substrate-binding domain"/>
    <property type="match status" value="1"/>
</dbReference>
<evidence type="ECO:0000256" key="7">
    <source>
        <dbReference type="SAM" id="MobiDB-lite"/>
    </source>
</evidence>
<sequence>MDPAVAWFQEEQNGPAKRIWMQIWDTISELDGNATAITAERQPPKGDGGATETNGATGGGGGNNTLERNYYNPSRRKAGSTLDNKASTYNMNKFQERLVGKHGGCPWRPHKFTYGRGVMGLHQEIEHFFSHMVPTSIEHALRVEVVSKIECVVLSLWPAARVEVFGSFRTGLYLPTSDIDLVVIGRWDKLPLRTLETELTNRRIAEPMSLRVLDKASVPIIKLTDRESQVKVDISFNMQSGVQSAELIKSYKRKYPVLSKLVLVLKQFLLQRDLNEVFTGGISSYSLILMCISFLQLHPRQNIREKANLGVLLLEFFELYGRKFNYMKTGISVKNGGRYIPKEELQKEMVDGHRPSLLCIEDPLTAGNDIGRSSYGALQVKQAFEYAYIVLSQAVSPLNSGLNDCARNSILGRIIRVTDEVVDYRDWVQKTFETRLIVSQPSSPSLQQSSNLARRRGSTSSLDTSEESMDSEGDSNSASRDVSPTSTSATDPNFHHIPQQQQQYIVPNLPIEDTDLHVPNPIARQQIIVPTAYHAHLPHQQMQRAPHQSNGIIVEEMMRPNLPVMIPVTMVQPPPVATTCYAQQHFPQQLQYINSRLARGAEMAGAHNEATSTAVVRSGSKPVPRRNSILTRAVAEAAKSTSMVKTIENDSSSSGGMYGDKSGGSSSGSQGGPKGQTVQRKNPKRKKIPGQQESTLTSERKKNLERGCSSSASSSSSSHQSSR</sequence>
<dbReference type="InterPro" id="IPR043519">
    <property type="entry name" value="NT_sf"/>
</dbReference>
<feature type="region of interest" description="Disordered" evidence="7">
    <location>
        <begin position="638"/>
        <end position="723"/>
    </location>
</feature>
<evidence type="ECO:0000256" key="6">
    <source>
        <dbReference type="ARBA" id="ARBA00022842"/>
    </source>
</evidence>
<dbReference type="PANTHER" id="PTHR23092:SF15">
    <property type="entry name" value="INACTIVE NON-CANONICAL POLY(A) RNA POLYMERASE PROTEIN TRF4-2-RELATED"/>
    <property type="match status" value="1"/>
</dbReference>
<dbReference type="InterPro" id="IPR045862">
    <property type="entry name" value="Trf4-like"/>
</dbReference>
<dbReference type="Gene3D" id="1.10.1410.10">
    <property type="match status" value="1"/>
</dbReference>
<keyword evidence="4" id="KW-0808">Transferase</keyword>
<evidence type="ECO:0000256" key="1">
    <source>
        <dbReference type="ARBA" id="ARBA00001936"/>
    </source>
</evidence>
<dbReference type="PANTHER" id="PTHR23092">
    <property type="entry name" value="POLY(A) RNA POLYMERASE"/>
    <property type="match status" value="1"/>
</dbReference>
<dbReference type="CDD" id="cd05402">
    <property type="entry name" value="NT_PAP_TUTase"/>
    <property type="match status" value="1"/>
</dbReference>
<evidence type="ECO:0000256" key="2">
    <source>
        <dbReference type="ARBA" id="ARBA00008593"/>
    </source>
</evidence>
<dbReference type="InterPro" id="IPR002058">
    <property type="entry name" value="PAP_assoc"/>
</dbReference>
<feature type="domain" description="Poly(A) RNA polymerase mitochondrial-like central palm" evidence="9">
    <location>
        <begin position="121"/>
        <end position="252"/>
    </location>
</feature>
<keyword evidence="6" id="KW-0460">Magnesium</keyword>
<evidence type="ECO:0000256" key="5">
    <source>
        <dbReference type="ARBA" id="ARBA00022723"/>
    </source>
</evidence>
<evidence type="ECO:0000256" key="4">
    <source>
        <dbReference type="ARBA" id="ARBA00022679"/>
    </source>
</evidence>
<dbReference type="Pfam" id="PF22600">
    <property type="entry name" value="MTPAP-like_central"/>
    <property type="match status" value="1"/>
</dbReference>
<feature type="compositionally biased region" description="Polar residues" evidence="7">
    <location>
        <begin position="474"/>
        <end position="491"/>
    </location>
</feature>
<dbReference type="GO" id="GO:1990817">
    <property type="term" value="F:poly(A) RNA polymerase activity"/>
    <property type="evidence" value="ECO:0007669"/>
    <property type="project" value="UniProtKB-EC"/>
</dbReference>
<dbReference type="EC" id="2.7.7.19" evidence="3"/>
<comment type="similarity">
    <text evidence="2">Belongs to the DNA polymerase type-B-like family.</text>
</comment>
<feature type="region of interest" description="Disordered" evidence="7">
    <location>
        <begin position="439"/>
        <end position="494"/>
    </location>
</feature>
<feature type="compositionally biased region" description="Low complexity" evidence="7">
    <location>
        <begin position="439"/>
        <end position="450"/>
    </location>
</feature>
<dbReference type="SUPFAM" id="SSF81301">
    <property type="entry name" value="Nucleotidyltransferase"/>
    <property type="match status" value="1"/>
</dbReference>
<dbReference type="GO" id="GO:0046872">
    <property type="term" value="F:metal ion binding"/>
    <property type="evidence" value="ECO:0007669"/>
    <property type="project" value="UniProtKB-KW"/>
</dbReference>
<dbReference type="Pfam" id="PF03828">
    <property type="entry name" value="PAP_assoc"/>
    <property type="match status" value="1"/>
</dbReference>
<feature type="compositionally biased region" description="Low complexity" evidence="7">
    <location>
        <begin position="709"/>
        <end position="723"/>
    </location>
</feature>
<reference evidence="10" key="1">
    <citation type="submission" date="2016-12" db="EMBL/GenBank/DDBJ databases">
        <title>An insight into the sialome and mialome of the sand fly, Nyssomyia neivai.</title>
        <authorList>
            <person name="Sebastian V."/>
            <person name="Goulart T.M."/>
            <person name="Oliveira W."/>
            <person name="Calvo E."/>
            <person name="Oliveira L.F."/>
            <person name="Pinto M.C."/>
            <person name="Rosselino A.M."/>
            <person name="Ribeiro J.M."/>
        </authorList>
    </citation>
    <scope>NUCLEOTIDE SEQUENCE</scope>
</reference>
<name>A0A1L8DWN9_9DIPT</name>
<comment type="cofactor">
    <cofactor evidence="1">
        <name>Mn(2+)</name>
        <dbReference type="ChEBI" id="CHEBI:29035"/>
    </cofactor>
</comment>
<feature type="domain" description="PAP-associated" evidence="8">
    <location>
        <begin position="308"/>
        <end position="366"/>
    </location>
</feature>
<dbReference type="Gene3D" id="3.30.460.10">
    <property type="entry name" value="Beta Polymerase, domain 2"/>
    <property type="match status" value="1"/>
</dbReference>
<dbReference type="GO" id="GO:0031499">
    <property type="term" value="C:TRAMP complex"/>
    <property type="evidence" value="ECO:0007669"/>
    <property type="project" value="TreeGrafter"/>
</dbReference>
<protein>
    <recommendedName>
        <fullName evidence="3">polynucleotide adenylyltransferase</fullName>
        <ecNumber evidence="3">2.7.7.19</ecNumber>
    </recommendedName>
</protein>
<dbReference type="EMBL" id="GFDF01003260">
    <property type="protein sequence ID" value="JAV10824.1"/>
    <property type="molecule type" value="Transcribed_RNA"/>
</dbReference>
<feature type="region of interest" description="Disordered" evidence="7">
    <location>
        <begin position="39"/>
        <end position="83"/>
    </location>
</feature>